<proteinExistence type="predicted"/>
<comment type="caution">
    <text evidence="1">The sequence shown here is derived from an EMBL/GenBank/DDBJ whole genome shotgun (WGS) entry which is preliminary data.</text>
</comment>
<sequence length="468" mass="52290">ELAQGWIAIVQGGDAHYSVSAVGKLGYRVFFWARAAGLLVRLVHRLLRVRHSPKIYVDDLLSLLDAVSAPVWAAHVVVLLMILRVPLSWHKCAWSPRVVWIGWELDLCLFTVRLDPQKFRRLCALLRQALSSRRCSTHLLERITGKLLWLSSLFKTFRPSLAPLYSDQHAFLPNMTALDPQRWNDLRSKLSPGLRLQQNIGLAALPPASRILRSVSQLSRSLLICHCTLLSHADSLLVLRLWLDLAESGTACRSLLRPPRFECEAFADACASSDSAGLGGFVRLPDGRQLFFRNHFSRTELCGMFPWLSPDASVQSFISSWELLAQCALLLLLHQLLGHSHLPLHCSFRCDNSAAESSSWKGLSMASGLCSVLRAFFLCQQRCRISVHIDHVPSIVNDEELSVDWSVFQESSQLALFPSPADFLGFIAPVADLPSRFSSLALPTAVVKLQLELTLDFRANAEDGMLRV</sequence>
<dbReference type="OrthoDB" id="443543at2759"/>
<organism evidence="1 2">
    <name type="scientific">Symbiodinium necroappetens</name>
    <dbReference type="NCBI Taxonomy" id="1628268"/>
    <lineage>
        <taxon>Eukaryota</taxon>
        <taxon>Sar</taxon>
        <taxon>Alveolata</taxon>
        <taxon>Dinophyceae</taxon>
        <taxon>Suessiales</taxon>
        <taxon>Symbiodiniaceae</taxon>
        <taxon>Symbiodinium</taxon>
    </lineage>
</organism>
<name>A0A812ZXZ9_9DINO</name>
<feature type="non-terminal residue" evidence="1">
    <location>
        <position position="1"/>
    </location>
</feature>
<dbReference type="PANTHER" id="PTHR33050:SF7">
    <property type="entry name" value="RIBONUCLEASE H"/>
    <property type="match status" value="1"/>
</dbReference>
<feature type="non-terminal residue" evidence="1">
    <location>
        <position position="468"/>
    </location>
</feature>
<protein>
    <submittedName>
        <fullName evidence="1">Uncharacterized protein</fullName>
    </submittedName>
</protein>
<evidence type="ECO:0000313" key="2">
    <source>
        <dbReference type="Proteomes" id="UP000601435"/>
    </source>
</evidence>
<evidence type="ECO:0000313" key="1">
    <source>
        <dbReference type="EMBL" id="CAE7844594.1"/>
    </source>
</evidence>
<dbReference type="AlphaFoldDB" id="A0A812ZXZ9"/>
<reference evidence="1" key="1">
    <citation type="submission" date="2021-02" db="EMBL/GenBank/DDBJ databases">
        <authorList>
            <person name="Dougan E. K."/>
            <person name="Rhodes N."/>
            <person name="Thang M."/>
            <person name="Chan C."/>
        </authorList>
    </citation>
    <scope>NUCLEOTIDE SEQUENCE</scope>
</reference>
<dbReference type="InterPro" id="IPR052055">
    <property type="entry name" value="Hepadnavirus_pol/RT"/>
</dbReference>
<keyword evidence="2" id="KW-1185">Reference proteome</keyword>
<dbReference type="Proteomes" id="UP000601435">
    <property type="component" value="Unassembled WGS sequence"/>
</dbReference>
<dbReference type="PANTHER" id="PTHR33050">
    <property type="entry name" value="REVERSE TRANSCRIPTASE DOMAIN-CONTAINING PROTEIN"/>
    <property type="match status" value="1"/>
</dbReference>
<dbReference type="EMBL" id="CAJNJA010051730">
    <property type="protein sequence ID" value="CAE7844594.1"/>
    <property type="molecule type" value="Genomic_DNA"/>
</dbReference>
<accession>A0A812ZXZ9</accession>
<gene>
    <name evidence="1" type="ORF">SNEC2469_LOCUS25891</name>
</gene>